<evidence type="ECO:0008006" key="7">
    <source>
        <dbReference type="Google" id="ProtNLM"/>
    </source>
</evidence>
<dbReference type="GO" id="GO:0071555">
    <property type="term" value="P:cell wall organization"/>
    <property type="evidence" value="ECO:0007669"/>
    <property type="project" value="TreeGrafter"/>
</dbReference>
<dbReference type="Proteomes" id="UP000236846">
    <property type="component" value="Unassembled WGS sequence"/>
</dbReference>
<feature type="domain" description="Penicillin-binding protein dimerisation" evidence="4">
    <location>
        <begin position="14"/>
        <end position="82"/>
    </location>
</feature>
<dbReference type="InterPro" id="IPR050515">
    <property type="entry name" value="Beta-lactam/transpept"/>
</dbReference>
<accession>A0A2H0PVI5</accession>
<comment type="caution">
    <text evidence="5">The sequence shown here is derived from an EMBL/GenBank/DDBJ whole genome shotgun (WGS) entry which is preliminary data.</text>
</comment>
<dbReference type="GO" id="GO:0008658">
    <property type="term" value="F:penicillin binding"/>
    <property type="evidence" value="ECO:0007669"/>
    <property type="project" value="InterPro"/>
</dbReference>
<name>A0A2H0PVI5_9BACT</name>
<protein>
    <recommendedName>
        <fullName evidence="7">Penicillin-binding protein transpeptidase domain-containing protein</fullName>
    </recommendedName>
</protein>
<dbReference type="InterPro" id="IPR001460">
    <property type="entry name" value="PCN-bd_Tpept"/>
</dbReference>
<dbReference type="InterPro" id="IPR012338">
    <property type="entry name" value="Beta-lactam/transpept-like"/>
</dbReference>
<evidence type="ECO:0000313" key="6">
    <source>
        <dbReference type="Proteomes" id="UP000236846"/>
    </source>
</evidence>
<organism evidence="5 6">
    <name type="scientific">Candidatus Brennerbacteria bacterium CG11_big_fil_rev_8_21_14_0_20_43_10</name>
    <dbReference type="NCBI Taxonomy" id="1974523"/>
    <lineage>
        <taxon>Bacteria</taxon>
        <taxon>Candidatus Brenneribacteriota</taxon>
    </lineage>
</organism>
<reference evidence="5 6" key="1">
    <citation type="submission" date="2017-09" db="EMBL/GenBank/DDBJ databases">
        <title>Depth-based differentiation of microbial function through sediment-hosted aquifers and enrichment of novel symbionts in the deep terrestrial subsurface.</title>
        <authorList>
            <person name="Probst A.J."/>
            <person name="Ladd B."/>
            <person name="Jarett J.K."/>
            <person name="Geller-Mcgrath D.E."/>
            <person name="Sieber C.M."/>
            <person name="Emerson J.B."/>
            <person name="Anantharaman K."/>
            <person name="Thomas B.C."/>
            <person name="Malmstrom R."/>
            <person name="Stieglmeier M."/>
            <person name="Klingl A."/>
            <person name="Woyke T."/>
            <person name="Ryan C.M."/>
            <person name="Banfield J.F."/>
        </authorList>
    </citation>
    <scope>NUCLEOTIDE SEQUENCE [LARGE SCALE GENOMIC DNA]</scope>
    <source>
        <strain evidence="5">CG11_big_fil_rev_8_21_14_0_20_43_10</strain>
    </source>
</reference>
<evidence type="ECO:0000256" key="2">
    <source>
        <dbReference type="ARBA" id="ARBA00023136"/>
    </source>
</evidence>
<dbReference type="AlphaFoldDB" id="A0A2H0PVI5"/>
<dbReference type="PANTHER" id="PTHR30627:SF1">
    <property type="entry name" value="PEPTIDOGLYCAN D,D-TRANSPEPTIDASE FTSI"/>
    <property type="match status" value="1"/>
</dbReference>
<dbReference type="Gene3D" id="3.90.1310.10">
    <property type="entry name" value="Penicillin-binding protein 2a (Domain 2)"/>
    <property type="match status" value="1"/>
</dbReference>
<evidence type="ECO:0000313" key="5">
    <source>
        <dbReference type="EMBL" id="PIR26062.1"/>
    </source>
</evidence>
<evidence type="ECO:0000259" key="4">
    <source>
        <dbReference type="Pfam" id="PF03717"/>
    </source>
</evidence>
<dbReference type="SUPFAM" id="SSF56601">
    <property type="entry name" value="beta-lactamase/transpeptidase-like"/>
    <property type="match status" value="1"/>
</dbReference>
<dbReference type="EMBL" id="PCXE01000042">
    <property type="protein sequence ID" value="PIR26062.1"/>
    <property type="molecule type" value="Genomic_DNA"/>
</dbReference>
<evidence type="ECO:0000259" key="3">
    <source>
        <dbReference type="Pfam" id="PF00905"/>
    </source>
</evidence>
<proteinExistence type="predicted"/>
<dbReference type="InterPro" id="IPR005311">
    <property type="entry name" value="PBP_dimer"/>
</dbReference>
<dbReference type="SUPFAM" id="SSF56519">
    <property type="entry name" value="Penicillin binding protein dimerisation domain"/>
    <property type="match status" value="1"/>
</dbReference>
<dbReference type="Pfam" id="PF00905">
    <property type="entry name" value="Transpeptidase"/>
    <property type="match status" value="1"/>
</dbReference>
<dbReference type="InterPro" id="IPR036138">
    <property type="entry name" value="PBP_dimer_sf"/>
</dbReference>
<dbReference type="Gene3D" id="3.40.710.10">
    <property type="entry name" value="DD-peptidase/beta-lactamase superfamily"/>
    <property type="match status" value="1"/>
</dbReference>
<dbReference type="PANTHER" id="PTHR30627">
    <property type="entry name" value="PEPTIDOGLYCAN D,D-TRANSPEPTIDASE"/>
    <property type="match status" value="1"/>
</dbReference>
<feature type="domain" description="Penicillin-binding protein transpeptidase" evidence="3">
    <location>
        <begin position="142"/>
        <end position="454"/>
    </location>
</feature>
<keyword evidence="2" id="KW-0472">Membrane</keyword>
<dbReference type="GO" id="GO:0005886">
    <property type="term" value="C:plasma membrane"/>
    <property type="evidence" value="ECO:0007669"/>
    <property type="project" value="TreeGrafter"/>
</dbReference>
<dbReference type="Pfam" id="PF03717">
    <property type="entry name" value="PBP_dimer"/>
    <property type="match status" value="1"/>
</dbReference>
<sequence>MQKLSKQNDPYEALARGVSQATAETLAAKKIQGLTIQERKARYYPLGSFASHVIGFVGSDAAGNLSGQYGVELKYDDVLRGAGPTQQNIQALVEKGSFLGAHDLYLENGAVLILTIDPNIQAEAERDLRDEAQKWNAKGGNVIVLDSKTGAIRAFANYPAFDLNAYGKVKDLSIFLNSGTSLRYEPGSVFKPFTLAAGLTQGSITPDTQYFDSGVIRIGNNVIHNAGNSAPNKWISMALFLQRSYNLGAVFIERTIGNAYFSDFLVKTLHFEDKTNVDLPQEINSSFANLKAKDAVDIDFATAAFGQGIAVTPIKLIQMFSAFTNHGIVMQPYIVDAIKRADGSVQATIPKQLGQMISSSVVDKEVPLLESVVSGERGSGMLARIAGYRIAGKTGTGDIANENGTGYTNRVNHTFVGFGPVTDPRFVILTRLEEPQGVRYAETTAVPLFKKIMKFALEYYGIPPDAQISPTP</sequence>
<gene>
    <name evidence="5" type="ORF">COV41_02335</name>
</gene>
<comment type="subcellular location">
    <subcellularLocation>
        <location evidence="1">Membrane</location>
    </subcellularLocation>
</comment>
<evidence type="ECO:0000256" key="1">
    <source>
        <dbReference type="ARBA" id="ARBA00004370"/>
    </source>
</evidence>
<dbReference type="Gene3D" id="3.30.450.330">
    <property type="match status" value="1"/>
</dbReference>